<feature type="binding site" evidence="6">
    <location>
        <position position="74"/>
    </location>
    <ligand>
        <name>Fe cation</name>
        <dbReference type="ChEBI" id="CHEBI:24875"/>
        <note>catalytic</note>
    </ligand>
</feature>
<comment type="caution">
    <text evidence="7">The sequence shown here is derived from an EMBL/GenBank/DDBJ whole genome shotgun (WGS) entry which is preliminary data.</text>
</comment>
<feature type="binding site" evidence="6">
    <location>
        <position position="76"/>
    </location>
    <ligand>
        <name>Fe cation</name>
        <dbReference type="ChEBI" id="CHEBI:24875"/>
        <note>catalytic</note>
    </ligand>
</feature>
<name>A0A235F7L4_9BACL</name>
<dbReference type="Gene3D" id="2.60.120.10">
    <property type="entry name" value="Jelly Rolls"/>
    <property type="match status" value="1"/>
</dbReference>
<dbReference type="PANTHER" id="PTHR12918:SF1">
    <property type="entry name" value="CYSTEINE DIOXYGENASE TYPE 1"/>
    <property type="match status" value="1"/>
</dbReference>
<evidence type="ECO:0000256" key="1">
    <source>
        <dbReference type="ARBA" id="ARBA00006622"/>
    </source>
</evidence>
<gene>
    <name evidence="7" type="ORF">CGZ90_11065</name>
</gene>
<proteinExistence type="inferred from homology"/>
<evidence type="ECO:0000256" key="2">
    <source>
        <dbReference type="ARBA" id="ARBA00022723"/>
    </source>
</evidence>
<evidence type="ECO:0000256" key="4">
    <source>
        <dbReference type="ARBA" id="ARBA00023002"/>
    </source>
</evidence>
<keyword evidence="4" id="KW-0560">Oxidoreductase</keyword>
<dbReference type="RefSeq" id="WP_094252570.1">
    <property type="nucleotide sequence ID" value="NZ_JBHLXL010000001.1"/>
</dbReference>
<accession>A0A235F7L4</accession>
<organism evidence="7 8">
    <name type="scientific">Fictibacillus aquaticus</name>
    <dbReference type="NCBI Taxonomy" id="2021314"/>
    <lineage>
        <taxon>Bacteria</taxon>
        <taxon>Bacillati</taxon>
        <taxon>Bacillota</taxon>
        <taxon>Bacilli</taxon>
        <taxon>Bacillales</taxon>
        <taxon>Fictibacillaceae</taxon>
        <taxon>Fictibacillus</taxon>
    </lineage>
</organism>
<dbReference type="PANTHER" id="PTHR12918">
    <property type="entry name" value="CYSTEINE DIOXYGENASE"/>
    <property type="match status" value="1"/>
</dbReference>
<dbReference type="SUPFAM" id="SSF51182">
    <property type="entry name" value="RmlC-like cupins"/>
    <property type="match status" value="1"/>
</dbReference>
<dbReference type="AlphaFoldDB" id="A0A235F7L4"/>
<evidence type="ECO:0000313" key="8">
    <source>
        <dbReference type="Proteomes" id="UP000215059"/>
    </source>
</evidence>
<reference evidence="7 8" key="1">
    <citation type="submission" date="2017-07" db="EMBL/GenBank/DDBJ databases">
        <title>Fictibacillus sp. nov. GDSW-R2A3 Genome sequencing and assembly.</title>
        <authorList>
            <person name="Mayilraj S."/>
        </authorList>
    </citation>
    <scope>NUCLEOTIDE SEQUENCE [LARGE SCALE GENOMIC DNA]</scope>
    <source>
        <strain evidence="7 8">GDSW-R2A3</strain>
    </source>
</reference>
<dbReference type="Pfam" id="PF05995">
    <property type="entry name" value="CDO_I"/>
    <property type="match status" value="1"/>
</dbReference>
<evidence type="ECO:0000256" key="3">
    <source>
        <dbReference type="ARBA" id="ARBA00022964"/>
    </source>
</evidence>
<dbReference type="InterPro" id="IPR011051">
    <property type="entry name" value="RmlC_Cupin_sf"/>
</dbReference>
<evidence type="ECO:0000256" key="5">
    <source>
        <dbReference type="ARBA" id="ARBA00023004"/>
    </source>
</evidence>
<comment type="similarity">
    <text evidence="1">Belongs to the cysteine dioxygenase family.</text>
</comment>
<keyword evidence="5 6" id="KW-0408">Iron</keyword>
<dbReference type="EMBL" id="NOII01000003">
    <property type="protein sequence ID" value="OYD57222.1"/>
    <property type="molecule type" value="Genomic_DNA"/>
</dbReference>
<evidence type="ECO:0008006" key="9">
    <source>
        <dbReference type="Google" id="ProtNLM"/>
    </source>
</evidence>
<dbReference type="Proteomes" id="UP000215059">
    <property type="component" value="Unassembled WGS sequence"/>
</dbReference>
<sequence>MGVEEKAKYVLDLLYNPSKDELRMALINMNINVEDLEHILGSSEGKPYYRKLLYKNDDIEMLVMNWSQLECAPHDHGESHGFIQVLSGSSINTVYELDEKGLPSELFDQIQESGKIFYAPKKGVHKMQAAGGSDLVTLHLYSPPITGMKVYDLEACAVCVVSDDCGAWWPEEQRQKLKEIQLRDGGYGTIHLKQSNNSTGR</sequence>
<keyword evidence="3" id="KW-0223">Dioxygenase</keyword>
<evidence type="ECO:0000256" key="6">
    <source>
        <dbReference type="PIRSR" id="PIRSR610300-51"/>
    </source>
</evidence>
<dbReference type="CDD" id="cd10548">
    <property type="entry name" value="cupin_CDO"/>
    <property type="match status" value="1"/>
</dbReference>
<dbReference type="GO" id="GO:0008198">
    <property type="term" value="F:ferrous iron binding"/>
    <property type="evidence" value="ECO:0007669"/>
    <property type="project" value="TreeGrafter"/>
</dbReference>
<dbReference type="InterPro" id="IPR014710">
    <property type="entry name" value="RmlC-like_jellyroll"/>
</dbReference>
<dbReference type="OrthoDB" id="7059163at2"/>
<dbReference type="GO" id="GO:0016702">
    <property type="term" value="F:oxidoreductase activity, acting on single donors with incorporation of molecular oxygen, incorporation of two atoms of oxygen"/>
    <property type="evidence" value="ECO:0007669"/>
    <property type="project" value="InterPro"/>
</dbReference>
<evidence type="ECO:0000313" key="7">
    <source>
        <dbReference type="EMBL" id="OYD57222.1"/>
    </source>
</evidence>
<protein>
    <recommendedName>
        <fullName evidence="9">Cysteine dioxygenase</fullName>
    </recommendedName>
</protein>
<dbReference type="InterPro" id="IPR010300">
    <property type="entry name" value="CDO_1"/>
</dbReference>
<feature type="binding site" evidence="6">
    <location>
        <position position="125"/>
    </location>
    <ligand>
        <name>Fe cation</name>
        <dbReference type="ChEBI" id="CHEBI:24875"/>
        <note>catalytic</note>
    </ligand>
</feature>
<keyword evidence="8" id="KW-1185">Reference proteome</keyword>
<keyword evidence="2 6" id="KW-0479">Metal-binding</keyword>